<name>A0ABU1MVI9_9CAUL</name>
<proteinExistence type="predicted"/>
<evidence type="ECO:0000256" key="6">
    <source>
        <dbReference type="SAM" id="Phobius"/>
    </source>
</evidence>
<evidence type="ECO:0000259" key="7">
    <source>
        <dbReference type="PROSITE" id="PS50850"/>
    </source>
</evidence>
<evidence type="ECO:0000256" key="3">
    <source>
        <dbReference type="ARBA" id="ARBA00022692"/>
    </source>
</evidence>
<evidence type="ECO:0000313" key="8">
    <source>
        <dbReference type="EMBL" id="MDR6530199.1"/>
    </source>
</evidence>
<protein>
    <submittedName>
        <fullName evidence="8">MFS family permease</fullName>
    </submittedName>
</protein>
<feature type="transmembrane region" description="Helical" evidence="6">
    <location>
        <begin position="242"/>
        <end position="263"/>
    </location>
</feature>
<reference evidence="8 9" key="1">
    <citation type="submission" date="2023-07" db="EMBL/GenBank/DDBJ databases">
        <title>Sorghum-associated microbial communities from plants grown in Nebraska, USA.</title>
        <authorList>
            <person name="Schachtman D."/>
        </authorList>
    </citation>
    <scope>NUCLEOTIDE SEQUENCE [LARGE SCALE GENOMIC DNA]</scope>
    <source>
        <strain evidence="8 9">DS2154</strain>
    </source>
</reference>
<gene>
    <name evidence="8" type="ORF">J2800_000935</name>
</gene>
<evidence type="ECO:0000313" key="9">
    <source>
        <dbReference type="Proteomes" id="UP001262754"/>
    </source>
</evidence>
<feature type="transmembrane region" description="Helical" evidence="6">
    <location>
        <begin position="315"/>
        <end position="334"/>
    </location>
</feature>
<evidence type="ECO:0000256" key="5">
    <source>
        <dbReference type="ARBA" id="ARBA00023136"/>
    </source>
</evidence>
<feature type="transmembrane region" description="Helical" evidence="6">
    <location>
        <begin position="114"/>
        <end position="136"/>
    </location>
</feature>
<dbReference type="InterPro" id="IPR020846">
    <property type="entry name" value="MFS_dom"/>
</dbReference>
<dbReference type="SUPFAM" id="SSF103473">
    <property type="entry name" value="MFS general substrate transporter"/>
    <property type="match status" value="1"/>
</dbReference>
<keyword evidence="9" id="KW-1185">Reference proteome</keyword>
<dbReference type="Gene3D" id="1.20.1250.20">
    <property type="entry name" value="MFS general substrate transporter like domains"/>
    <property type="match status" value="1"/>
</dbReference>
<dbReference type="PANTHER" id="PTHR23505:SF79">
    <property type="entry name" value="PROTEIN SPINSTER"/>
    <property type="match status" value="1"/>
</dbReference>
<feature type="transmembrane region" description="Helical" evidence="6">
    <location>
        <begin position="340"/>
        <end position="360"/>
    </location>
</feature>
<dbReference type="InterPro" id="IPR036259">
    <property type="entry name" value="MFS_trans_sf"/>
</dbReference>
<feature type="transmembrane region" description="Helical" evidence="6">
    <location>
        <begin position="406"/>
        <end position="431"/>
    </location>
</feature>
<dbReference type="Pfam" id="PF07690">
    <property type="entry name" value="MFS_1"/>
    <property type="match status" value="1"/>
</dbReference>
<evidence type="ECO:0000256" key="4">
    <source>
        <dbReference type="ARBA" id="ARBA00022989"/>
    </source>
</evidence>
<keyword evidence="4 6" id="KW-1133">Transmembrane helix</keyword>
<accession>A0ABU1MVI9</accession>
<feature type="transmembrane region" description="Helical" evidence="6">
    <location>
        <begin position="18"/>
        <end position="36"/>
    </location>
</feature>
<keyword evidence="2" id="KW-0813">Transport</keyword>
<feature type="transmembrane region" description="Helical" evidence="6">
    <location>
        <begin position="283"/>
        <end position="303"/>
    </location>
</feature>
<comment type="subcellular location">
    <subcellularLocation>
        <location evidence="1">Membrane</location>
        <topology evidence="1">Multi-pass membrane protein</topology>
    </subcellularLocation>
</comment>
<keyword evidence="3 6" id="KW-0812">Transmembrane</keyword>
<feature type="transmembrane region" description="Helical" evidence="6">
    <location>
        <begin position="89"/>
        <end position="108"/>
    </location>
</feature>
<dbReference type="RefSeq" id="WP_310029561.1">
    <property type="nucleotide sequence ID" value="NZ_JAVDRL010000003.1"/>
</dbReference>
<feature type="transmembrane region" description="Helical" evidence="6">
    <location>
        <begin position="189"/>
        <end position="208"/>
    </location>
</feature>
<feature type="transmembrane region" description="Helical" evidence="6">
    <location>
        <begin position="372"/>
        <end position="394"/>
    </location>
</feature>
<dbReference type="InterPro" id="IPR044770">
    <property type="entry name" value="MFS_spinster-like"/>
</dbReference>
<comment type="caution">
    <text evidence="8">The sequence shown here is derived from an EMBL/GenBank/DDBJ whole genome shotgun (WGS) entry which is preliminary data.</text>
</comment>
<dbReference type="EMBL" id="JAVDRL010000003">
    <property type="protein sequence ID" value="MDR6530199.1"/>
    <property type="molecule type" value="Genomic_DNA"/>
</dbReference>
<dbReference type="Proteomes" id="UP001262754">
    <property type="component" value="Unassembled WGS sequence"/>
</dbReference>
<evidence type="ECO:0000256" key="1">
    <source>
        <dbReference type="ARBA" id="ARBA00004141"/>
    </source>
</evidence>
<dbReference type="InterPro" id="IPR011701">
    <property type="entry name" value="MFS"/>
</dbReference>
<feature type="transmembrane region" description="Helical" evidence="6">
    <location>
        <begin position="56"/>
        <end position="77"/>
    </location>
</feature>
<evidence type="ECO:0000256" key="2">
    <source>
        <dbReference type="ARBA" id="ARBA00022448"/>
    </source>
</evidence>
<sequence length="464" mass="48102">MTKQATGDAAPPRQDSPYGWWVCAVLCLCFTFSYMDRAVVPLLVGPLQKAFGLSDTGIGLLQGLAFAVFYALFGFPLARVADNGHRRNLILAGLVVWCLATVGCGLARTTPQLFAGRILVAIGEAVLMPAAVSILSDYFSTKARTRALSLYSMGVYFGGGLALALGGALMRAVGPRGAVLWGFGHLETWRLVFVVLGLAGLALVPLLLSVREPVRLSDSGGKALGASSLAELAAEFSRKRGALLAVVLGFATLALGGTTFQAWAPTLFVRQHGWAISHAGQALGLFTIVLGPAGAIVGALLAERLAKAGHSDSKLRVGLLSAGGCCVAGLLATAPWVKVAFSAIVCMQFLIGFNFGLVQASLAELLPNRMRAVASACFVAASNLLAATLGPLLVGVLNDRVFHDPMMIATSIRIVAPSAFALAGVVLMLGLRPYRQALALAAAGRSPAGQPQTSAPAHEARNAS</sequence>
<dbReference type="PANTHER" id="PTHR23505">
    <property type="entry name" value="SPINSTER"/>
    <property type="match status" value="1"/>
</dbReference>
<feature type="transmembrane region" description="Helical" evidence="6">
    <location>
        <begin position="148"/>
        <end position="169"/>
    </location>
</feature>
<dbReference type="PROSITE" id="PS50850">
    <property type="entry name" value="MFS"/>
    <property type="match status" value="1"/>
</dbReference>
<organism evidence="8 9">
    <name type="scientific">Caulobacter rhizosphaerae</name>
    <dbReference type="NCBI Taxonomy" id="2010972"/>
    <lineage>
        <taxon>Bacteria</taxon>
        <taxon>Pseudomonadati</taxon>
        <taxon>Pseudomonadota</taxon>
        <taxon>Alphaproteobacteria</taxon>
        <taxon>Caulobacterales</taxon>
        <taxon>Caulobacteraceae</taxon>
        <taxon>Caulobacter</taxon>
    </lineage>
</organism>
<keyword evidence="5 6" id="KW-0472">Membrane</keyword>
<feature type="domain" description="Major facilitator superfamily (MFS) profile" evidence="7">
    <location>
        <begin position="22"/>
        <end position="436"/>
    </location>
</feature>